<evidence type="ECO:0000259" key="2">
    <source>
        <dbReference type="Pfam" id="PF20432"/>
    </source>
</evidence>
<reference evidence="3 4" key="1">
    <citation type="journal article" date="2012" name="J. Bacteriol.">
        <title>Draft Genome Sequence of Mesorhizobium alhagi CCNWXJ12-2T, a Novel Salt-Resistant Species Isolated from the Desert of Northwestern China.</title>
        <authorList>
            <person name="Zhou M."/>
            <person name="Chen W."/>
            <person name="Chen H."/>
            <person name="Wei G."/>
        </authorList>
    </citation>
    <scope>NUCLEOTIDE SEQUENCE [LARGE SCALE GENOMIC DNA]</scope>
    <source>
        <strain evidence="3 4">CCNWXJ12-2</strain>
    </source>
</reference>
<dbReference type="Pfam" id="PF09722">
    <property type="entry name" value="Xre_MbcA_ParS_C"/>
    <property type="match status" value="1"/>
</dbReference>
<dbReference type="Proteomes" id="UP000003250">
    <property type="component" value="Unassembled WGS sequence"/>
</dbReference>
<name>H0HUV5_9HYPH</name>
<dbReference type="NCBIfam" id="TIGR02293">
    <property type="entry name" value="TAS_TIGR02293"/>
    <property type="match status" value="1"/>
</dbReference>
<dbReference type="InterPro" id="IPR024467">
    <property type="entry name" value="Xre/MbcA/ParS-like_toxin-bd"/>
</dbReference>
<keyword evidence="4" id="KW-1185">Reference proteome</keyword>
<dbReference type="PATRIC" id="fig|1107882.3.peg.3859"/>
<evidence type="ECO:0000313" key="4">
    <source>
        <dbReference type="Proteomes" id="UP000003250"/>
    </source>
</evidence>
<dbReference type="InterPro" id="IPR011979">
    <property type="entry name" value="Antitox_Xre"/>
</dbReference>
<accession>H0HUV5</accession>
<proteinExistence type="predicted"/>
<dbReference type="EMBL" id="AHAM01000164">
    <property type="protein sequence ID" value="EHK55483.1"/>
    <property type="molecule type" value="Genomic_DNA"/>
</dbReference>
<evidence type="ECO:0000259" key="1">
    <source>
        <dbReference type="Pfam" id="PF09722"/>
    </source>
</evidence>
<dbReference type="InterPro" id="IPR046847">
    <property type="entry name" value="Xre-like_HTH"/>
</dbReference>
<dbReference type="Pfam" id="PF20432">
    <property type="entry name" value="Xre-like-HTH"/>
    <property type="match status" value="1"/>
</dbReference>
<feature type="domain" description="Antitoxin Xre/MbcA/ParS-like toxin-binding" evidence="1">
    <location>
        <begin position="119"/>
        <end position="169"/>
    </location>
</feature>
<feature type="domain" description="Antitoxin Xre-like helix-turn-helix" evidence="2">
    <location>
        <begin position="73"/>
        <end position="113"/>
    </location>
</feature>
<evidence type="ECO:0000313" key="3">
    <source>
        <dbReference type="EMBL" id="EHK55483.1"/>
    </source>
</evidence>
<gene>
    <name evidence="3" type="ORF">MAXJ12_19782</name>
</gene>
<sequence>MAAAMERAKNVMAALLAEAEAGIKGLSQRFAFCAICAYIDGQLAKGRFMATSARAVKQEHQLTVSLDKVDQLRQWGFSNEEIHQIVGPRRSLDRRRAQGGVLSLIESDRVFRLEQIAEHADRVFGNHEKAQRWLRKPNRALDMVRPIDLLVSEAGAHQVHEILHRIDFGMFS</sequence>
<organism evidence="3 4">
    <name type="scientific">Mesorhizobium alhagi CCNWXJ12-2</name>
    <dbReference type="NCBI Taxonomy" id="1107882"/>
    <lineage>
        <taxon>Bacteria</taxon>
        <taxon>Pseudomonadati</taxon>
        <taxon>Pseudomonadota</taxon>
        <taxon>Alphaproteobacteria</taxon>
        <taxon>Hyphomicrobiales</taxon>
        <taxon>Phyllobacteriaceae</taxon>
        <taxon>Allomesorhizobium</taxon>
    </lineage>
</organism>
<protein>
    <submittedName>
        <fullName evidence="3">Uncharacterized protein</fullName>
    </submittedName>
</protein>
<dbReference type="GO" id="GO:0003677">
    <property type="term" value="F:DNA binding"/>
    <property type="evidence" value="ECO:0007669"/>
    <property type="project" value="InterPro"/>
</dbReference>
<dbReference type="AlphaFoldDB" id="H0HUV5"/>